<dbReference type="InterPro" id="IPR025365">
    <property type="entry name" value="DUF4269"/>
</dbReference>
<dbReference type="Proteomes" id="UP000682802">
    <property type="component" value="Chromosome 2"/>
</dbReference>
<accession>A0ABX8H4J5</accession>
<gene>
    <name evidence="1" type="ORF">KM029_22855</name>
</gene>
<protein>
    <submittedName>
        <fullName evidence="1">DUF4269 domain-containing protein</fullName>
    </submittedName>
</protein>
<dbReference type="EMBL" id="CP076129">
    <property type="protein sequence ID" value="QWG10332.1"/>
    <property type="molecule type" value="Genomic_DNA"/>
</dbReference>
<organism evidence="1 2">
    <name type="scientific">Flammeovirga kamogawensis</name>
    <dbReference type="NCBI Taxonomy" id="373891"/>
    <lineage>
        <taxon>Bacteria</taxon>
        <taxon>Pseudomonadati</taxon>
        <taxon>Bacteroidota</taxon>
        <taxon>Cytophagia</taxon>
        <taxon>Cytophagales</taxon>
        <taxon>Flammeovirgaceae</taxon>
        <taxon>Flammeovirga</taxon>
    </lineage>
</organism>
<name>A0ABX8H4J5_9BACT</name>
<dbReference type="Pfam" id="PF14091">
    <property type="entry name" value="DUF4269"/>
    <property type="match status" value="1"/>
</dbReference>
<keyword evidence="2" id="KW-1185">Reference proteome</keyword>
<reference evidence="1 2" key="1">
    <citation type="submission" date="2021-05" db="EMBL/GenBank/DDBJ databases">
        <title>Comparative genomic studies on the polysaccharide-degrading batcterial strains of the Flammeovirga genus.</title>
        <authorList>
            <person name="Zewei F."/>
            <person name="Zheng Z."/>
            <person name="Yu L."/>
            <person name="Ruyue G."/>
            <person name="Yanhong M."/>
            <person name="Yuanyuan C."/>
            <person name="Jingyan G."/>
            <person name="Wenjun H."/>
        </authorList>
    </citation>
    <scope>NUCLEOTIDE SEQUENCE [LARGE SCALE GENOMIC DNA]</scope>
    <source>
        <strain evidence="1 2">YS10</strain>
    </source>
</reference>
<evidence type="ECO:0000313" key="1">
    <source>
        <dbReference type="EMBL" id="QWG10332.1"/>
    </source>
</evidence>
<evidence type="ECO:0000313" key="2">
    <source>
        <dbReference type="Proteomes" id="UP000682802"/>
    </source>
</evidence>
<sequence>MDFKDIVYLNSGNNKQKKAFKVLTNNKIISSLKDFSPILIGTIPINIAIENSDLDIICHFTDENYFRKLLIEKFSNYEKFKIYENTSQESLAIVANFFIDDFEIEIFGQDIPTSQQRGYLHMLIEHRILLEKGNDFRKRIIKLKEQGYKTEPAFAHELGLEGDPYEAVLSLDKYNGD</sequence>
<proteinExistence type="predicted"/>